<organism evidence="1 2">
    <name type="scientific">Bondarzewia mesenterica</name>
    <dbReference type="NCBI Taxonomy" id="1095465"/>
    <lineage>
        <taxon>Eukaryota</taxon>
        <taxon>Fungi</taxon>
        <taxon>Dikarya</taxon>
        <taxon>Basidiomycota</taxon>
        <taxon>Agaricomycotina</taxon>
        <taxon>Agaricomycetes</taxon>
        <taxon>Russulales</taxon>
        <taxon>Bondarzewiaceae</taxon>
        <taxon>Bondarzewia</taxon>
    </lineage>
</organism>
<comment type="caution">
    <text evidence="1">The sequence shown here is derived from an EMBL/GenBank/DDBJ whole genome shotgun (WGS) entry which is preliminary data.</text>
</comment>
<sequence>MLDGIVSQLENVEDAQRDGIWAWDVASQELVLVIPAVLALLGDNLMQSELACHIGLRGKFFCCCCWVKGRDAEDEIGALPDMVPPAGHPLADYLGTEYADPTNASDDSTMAGSSVASSAPTSSAALSFATFERSTPVNTAAMTPKKKRQETLQQLVDRAKHFLGPITWREKDDTKKKLQSIFKTATTAGKMTEASKLQTEFGMKDTFQSSFMNRIFELGQKLRGSHDEKQAVIDDLVSTFPKDTLSPVW</sequence>
<dbReference type="EMBL" id="SGPL01000441">
    <property type="protein sequence ID" value="THH12606.1"/>
    <property type="molecule type" value="Genomic_DNA"/>
</dbReference>
<protein>
    <submittedName>
        <fullName evidence="1">Uncharacterized protein</fullName>
    </submittedName>
</protein>
<evidence type="ECO:0000313" key="1">
    <source>
        <dbReference type="EMBL" id="THH12606.1"/>
    </source>
</evidence>
<gene>
    <name evidence="1" type="ORF">EW146_g7539</name>
</gene>
<dbReference type="OrthoDB" id="2246127at2759"/>
<dbReference type="Proteomes" id="UP000310158">
    <property type="component" value="Unassembled WGS sequence"/>
</dbReference>
<dbReference type="AlphaFoldDB" id="A0A4S4LKH3"/>
<keyword evidence="2" id="KW-1185">Reference proteome</keyword>
<reference evidence="1 2" key="1">
    <citation type="submission" date="2019-02" db="EMBL/GenBank/DDBJ databases">
        <title>Genome sequencing of the rare red list fungi Bondarzewia mesenterica.</title>
        <authorList>
            <person name="Buettner E."/>
            <person name="Kellner H."/>
        </authorList>
    </citation>
    <scope>NUCLEOTIDE SEQUENCE [LARGE SCALE GENOMIC DNA]</scope>
    <source>
        <strain evidence="1 2">DSM 108281</strain>
    </source>
</reference>
<evidence type="ECO:0000313" key="2">
    <source>
        <dbReference type="Proteomes" id="UP000310158"/>
    </source>
</evidence>
<accession>A0A4S4LKH3</accession>
<proteinExistence type="predicted"/>
<name>A0A4S4LKH3_9AGAM</name>